<evidence type="ECO:0000259" key="2">
    <source>
        <dbReference type="Pfam" id="PF03732"/>
    </source>
</evidence>
<dbReference type="AlphaFoldDB" id="A0A1R1Y1H4"/>
<keyword evidence="1" id="KW-0175">Coiled coil</keyword>
<name>A0A1R1Y1H4_9FUNG</name>
<keyword evidence="4" id="KW-1185">Reference proteome</keyword>
<proteinExistence type="predicted"/>
<dbReference type="PANTHER" id="PTHR15503:SF22">
    <property type="entry name" value="TRANSPOSON TY3-I GAG POLYPROTEIN"/>
    <property type="match status" value="1"/>
</dbReference>
<accession>A0A1R1Y1H4</accession>
<feature type="coiled-coil region" evidence="1">
    <location>
        <begin position="1"/>
        <end position="35"/>
    </location>
</feature>
<comment type="caution">
    <text evidence="3">The sequence shown here is derived from an EMBL/GenBank/DDBJ whole genome shotgun (WGS) entry which is preliminary data.</text>
</comment>
<dbReference type="InterPro" id="IPR032567">
    <property type="entry name" value="RTL1-rel"/>
</dbReference>
<evidence type="ECO:0000313" key="3">
    <source>
        <dbReference type="EMBL" id="OMJ20679.1"/>
    </source>
</evidence>
<protein>
    <submittedName>
        <fullName evidence="3">Retrotransposon-derived protein PEG10</fullName>
    </submittedName>
</protein>
<evidence type="ECO:0000313" key="4">
    <source>
        <dbReference type="Proteomes" id="UP000187429"/>
    </source>
</evidence>
<dbReference type="Pfam" id="PF03732">
    <property type="entry name" value="Retrotrans_gag"/>
    <property type="match status" value="1"/>
</dbReference>
<evidence type="ECO:0000256" key="1">
    <source>
        <dbReference type="SAM" id="Coils"/>
    </source>
</evidence>
<dbReference type="EMBL" id="LSSM01002692">
    <property type="protein sequence ID" value="OMJ20679.1"/>
    <property type="molecule type" value="Genomic_DNA"/>
</dbReference>
<dbReference type="Proteomes" id="UP000187429">
    <property type="component" value="Unassembled WGS sequence"/>
</dbReference>
<feature type="domain" description="Retrotransposon gag" evidence="2">
    <location>
        <begin position="92"/>
        <end position="178"/>
    </location>
</feature>
<gene>
    <name evidence="3" type="ORF">AYI69_g6109</name>
</gene>
<sequence length="225" mass="26263">MDEVAHMVQQLNERINTLAAENQELRSRYEEIHRNQQPTGPVLEPKVMLPEKFTGKHPELRNFISAMRNVLELQPYRYQSDRSKTGLVGSLCLGDALSWYRNLQESESPLLHDFSSFTEDLRSNFGDPYFQENARRQLLLLSQGKSSASAYASRFRRIATDTDFNDATLCYHFERGLNLETRRAIAVNDQNFNSLDELIRYSTKIDNRLFEFSEIQHLIYHPNQV</sequence>
<dbReference type="InterPro" id="IPR005162">
    <property type="entry name" value="Retrotrans_gag_dom"/>
</dbReference>
<reference evidence="4" key="1">
    <citation type="submission" date="2017-01" db="EMBL/GenBank/DDBJ databases">
        <authorList>
            <person name="Wang Y."/>
            <person name="White M."/>
            <person name="Kvist S."/>
            <person name="Moncalvo J.-M."/>
        </authorList>
    </citation>
    <scope>NUCLEOTIDE SEQUENCE [LARGE SCALE GENOMIC DNA]</scope>
    <source>
        <strain evidence="4">ID-206-W2</strain>
    </source>
</reference>
<organism evidence="3 4">
    <name type="scientific">Smittium culicis</name>
    <dbReference type="NCBI Taxonomy" id="133412"/>
    <lineage>
        <taxon>Eukaryota</taxon>
        <taxon>Fungi</taxon>
        <taxon>Fungi incertae sedis</taxon>
        <taxon>Zoopagomycota</taxon>
        <taxon>Kickxellomycotina</taxon>
        <taxon>Harpellomycetes</taxon>
        <taxon>Harpellales</taxon>
        <taxon>Legeriomycetaceae</taxon>
        <taxon>Smittium</taxon>
    </lineage>
</organism>
<dbReference type="OrthoDB" id="5531153at2759"/>
<dbReference type="PANTHER" id="PTHR15503">
    <property type="entry name" value="LDOC1 RELATED"/>
    <property type="match status" value="1"/>
</dbReference>